<keyword evidence="4" id="KW-1185">Reference proteome</keyword>
<feature type="region of interest" description="Disordered" evidence="1">
    <location>
        <begin position="17"/>
        <end position="82"/>
    </location>
</feature>
<feature type="region of interest" description="Disordered" evidence="1">
    <location>
        <begin position="640"/>
        <end position="785"/>
    </location>
</feature>
<evidence type="ECO:0000256" key="1">
    <source>
        <dbReference type="SAM" id="MobiDB-lite"/>
    </source>
</evidence>
<proteinExistence type="predicted"/>
<feature type="compositionally biased region" description="Basic and acidic residues" evidence="1">
    <location>
        <begin position="661"/>
        <end position="684"/>
    </location>
</feature>
<protein>
    <recommendedName>
        <fullName evidence="2">USP domain-containing protein</fullName>
    </recommendedName>
</protein>
<dbReference type="SUPFAM" id="SSF54001">
    <property type="entry name" value="Cysteine proteinases"/>
    <property type="match status" value="2"/>
</dbReference>
<dbReference type="InterPro" id="IPR001394">
    <property type="entry name" value="Peptidase_C19_UCH"/>
</dbReference>
<dbReference type="PANTHER" id="PTHR24006:SF905">
    <property type="entry name" value="UBIQUITIN CARBOXYL-TERMINAL HYDROLASE 1"/>
    <property type="match status" value="1"/>
</dbReference>
<feature type="domain" description="USP" evidence="2">
    <location>
        <begin position="83"/>
        <end position="1189"/>
    </location>
</feature>
<feature type="compositionally biased region" description="Basic and acidic residues" evidence="1">
    <location>
        <begin position="643"/>
        <end position="654"/>
    </location>
</feature>
<dbReference type="AlphaFoldDB" id="A0ABD3TIJ6"/>
<name>A0ABD3TIJ6_SINWO</name>
<dbReference type="PROSITE" id="PS00973">
    <property type="entry name" value="USP_2"/>
    <property type="match status" value="1"/>
</dbReference>
<dbReference type="InterPro" id="IPR018200">
    <property type="entry name" value="USP_CS"/>
</dbReference>
<reference evidence="3 4" key="1">
    <citation type="submission" date="2024-11" db="EMBL/GenBank/DDBJ databases">
        <title>Chromosome-level genome assembly of the freshwater bivalve Anodonta woodiana.</title>
        <authorList>
            <person name="Chen X."/>
        </authorList>
    </citation>
    <scope>NUCLEOTIDE SEQUENCE [LARGE SCALE GENOMIC DNA]</scope>
    <source>
        <strain evidence="3">MN2024</strain>
        <tissue evidence="3">Gills</tissue>
    </source>
</reference>
<dbReference type="InterPro" id="IPR028889">
    <property type="entry name" value="USP"/>
</dbReference>
<dbReference type="Pfam" id="PF00443">
    <property type="entry name" value="UCH"/>
    <property type="match status" value="2"/>
</dbReference>
<gene>
    <name evidence="3" type="ORF">ACJMK2_021873</name>
</gene>
<evidence type="ECO:0000313" key="3">
    <source>
        <dbReference type="EMBL" id="KAL3836441.1"/>
    </source>
</evidence>
<feature type="compositionally biased region" description="Polar residues" evidence="1">
    <location>
        <begin position="697"/>
        <end position="723"/>
    </location>
</feature>
<sequence length="1192" mass="132339">MVIAEADNDAVRKRPRLSLKAYRQPEKSLAVGTSKSSVAPAVKSPVKQRVDHKEDQVVPSSKTREDNEEGRKKEERTKVPPVSSLENLGNTCFLNSILQVLRYTPGFVSSLSRLYHYILLVEKEKKLETALREESGGISVKETYGSEVCEVVKNLFRLYRNMNRKELSYEEIASDDVMSMALRPNKVLRSISELNSMFEGNLQHDAQELLRCLLSYLQEAEGEVSKYQGHIKLIDKITDGKTVNPINQCFLKGSFKAGGSGDTAESTKDGSDCCKNVPGDGPTIGSVKMNLFPKTDILDQIDKMEVIKLNNPTMPRHGDTASVVDWASVTANVVDQTSASGFPEQLLSSNGSGTADFSTLNSEENAAFPAVLKNVSKQRTNISKLGRAVARRGQGRPQTRNLSTKNTDVEMTVKILNTSKGSSNKKDDKNENELVNSAVIQKKNSLASHQTHFQPSIISMFEHSKTGRGRRLGLRGSVMKQEKEGVSLIKTEDQSDLVETENNQSSVKSNQFHSKRRNCERGNQESSQVCDEAGNGDEDEVVINKKRTKLENLSSTRSEICTIQTENKSVDKDLEVEEVDKIPAGDFSPCKEQNGQCVKENNLPLSSALKYATDSCKELVNCIRSSPRKLISAFSSLSGSKNGEAKIASDKSESESSPAKLSKEPRSPKKSDQITSKNLEEKSLLSEIKSPAITPSKRASSPCKSANTPKQHQELTTKMSATSPVKAKLKSPDKRENSLSSQQVSQASVTSVDSCSHKIQDTSKTLQKMSESRSLEQSNHTPQKHLQPYIKLEKIDHLCCNVVKTKTKHVSDNQILRRSVRNSNSPYKRHVNGKSVCKREITELTSDEELDDLEDIFSMKPECISPGSQGSSPGMKYLCIPTPQKIHKDFVERLFQGTMKLETRCLECEAATEKHEEFHDISVPVKLDELDSDTEDQIDGSPPSPCMTQLIKASIKVEKLAGDNKYYCESCLHKVEAQRSIQYEILPDILTLHLKRFSAGSGSFGYISKINDHINIPMSLPCIKSRCSTSCRRVDHRYILYGIVTHAGFSLGSGHYLAYVRALPSEATKDKSIASMFLSQIKNETNGANELLAEGTGHATRYKTGAHIKLPSRFENSVSLDRKIRPLAGSIMKEENLKDSKKNLTASSKWYEVDDETVRIFQEDEFQDLLTGKTGSLIGTPYLLFYHKSSIL</sequence>
<dbReference type="PANTHER" id="PTHR24006">
    <property type="entry name" value="UBIQUITIN CARBOXYL-TERMINAL HYDROLASE"/>
    <property type="match status" value="1"/>
</dbReference>
<dbReference type="InterPro" id="IPR050164">
    <property type="entry name" value="Peptidase_C19"/>
</dbReference>
<dbReference type="InterPro" id="IPR038765">
    <property type="entry name" value="Papain-like_cys_pep_sf"/>
</dbReference>
<comment type="caution">
    <text evidence="3">The sequence shown here is derived from an EMBL/GenBank/DDBJ whole genome shotgun (WGS) entry which is preliminary data.</text>
</comment>
<organism evidence="3 4">
    <name type="scientific">Sinanodonta woodiana</name>
    <name type="common">Chinese pond mussel</name>
    <name type="synonym">Anodonta woodiana</name>
    <dbReference type="NCBI Taxonomy" id="1069815"/>
    <lineage>
        <taxon>Eukaryota</taxon>
        <taxon>Metazoa</taxon>
        <taxon>Spiralia</taxon>
        <taxon>Lophotrochozoa</taxon>
        <taxon>Mollusca</taxon>
        <taxon>Bivalvia</taxon>
        <taxon>Autobranchia</taxon>
        <taxon>Heteroconchia</taxon>
        <taxon>Palaeoheterodonta</taxon>
        <taxon>Unionida</taxon>
        <taxon>Unionoidea</taxon>
        <taxon>Unionidae</taxon>
        <taxon>Unioninae</taxon>
        <taxon>Sinanodonta</taxon>
    </lineage>
</organism>
<dbReference type="PROSITE" id="PS50235">
    <property type="entry name" value="USP_3"/>
    <property type="match status" value="1"/>
</dbReference>
<dbReference type="Gene3D" id="3.90.70.10">
    <property type="entry name" value="Cysteine proteinases"/>
    <property type="match status" value="2"/>
</dbReference>
<accession>A0ABD3TIJ6</accession>
<feature type="compositionally biased region" description="Polar residues" evidence="1">
    <location>
        <begin position="396"/>
        <end position="406"/>
    </location>
</feature>
<feature type="region of interest" description="Disordered" evidence="1">
    <location>
        <begin position="494"/>
        <end position="536"/>
    </location>
</feature>
<dbReference type="Proteomes" id="UP001634394">
    <property type="component" value="Unassembled WGS sequence"/>
</dbReference>
<feature type="compositionally biased region" description="Basic and acidic residues" evidence="1">
    <location>
        <begin position="48"/>
        <end position="78"/>
    </location>
</feature>
<evidence type="ECO:0000313" key="4">
    <source>
        <dbReference type="Proteomes" id="UP001634394"/>
    </source>
</evidence>
<feature type="compositionally biased region" description="Low complexity" evidence="1">
    <location>
        <begin position="738"/>
        <end position="754"/>
    </location>
</feature>
<evidence type="ECO:0000259" key="2">
    <source>
        <dbReference type="PROSITE" id="PS50235"/>
    </source>
</evidence>
<feature type="compositionally biased region" description="Polar residues" evidence="1">
    <location>
        <begin position="500"/>
        <end position="512"/>
    </location>
</feature>
<feature type="region of interest" description="Disordered" evidence="1">
    <location>
        <begin position="387"/>
        <end position="407"/>
    </location>
</feature>
<dbReference type="EMBL" id="JBJQND010000018">
    <property type="protein sequence ID" value="KAL3836441.1"/>
    <property type="molecule type" value="Genomic_DNA"/>
</dbReference>